<evidence type="ECO:0000256" key="2">
    <source>
        <dbReference type="ARBA" id="ARBA00022729"/>
    </source>
</evidence>
<accession>A0A7T4R224</accession>
<name>A0A7T4R224_9GAMM</name>
<evidence type="ECO:0000256" key="1">
    <source>
        <dbReference type="ARBA" id="ARBA00004196"/>
    </source>
</evidence>
<protein>
    <submittedName>
        <fullName evidence="5">Imelysin family protein</fullName>
    </submittedName>
</protein>
<dbReference type="Gene3D" id="1.20.1420.20">
    <property type="entry name" value="M75 peptidase, HXXE motif"/>
    <property type="match status" value="1"/>
</dbReference>
<reference evidence="5 6" key="1">
    <citation type="submission" date="2020-12" db="EMBL/GenBank/DDBJ databases">
        <authorList>
            <person name="Shan Y."/>
        </authorList>
    </citation>
    <scope>NUCLEOTIDE SEQUENCE [LARGE SCALE GENOMIC DNA]</scope>
    <source>
        <strain evidence="6">csc3.9</strain>
    </source>
</reference>
<dbReference type="EMBL" id="CP066167">
    <property type="protein sequence ID" value="QQD18829.1"/>
    <property type="molecule type" value="Genomic_DNA"/>
</dbReference>
<dbReference type="AlphaFoldDB" id="A0A7T4R224"/>
<keyword evidence="6" id="KW-1185">Reference proteome</keyword>
<evidence type="ECO:0000313" key="6">
    <source>
        <dbReference type="Proteomes" id="UP000596063"/>
    </source>
</evidence>
<evidence type="ECO:0000313" key="5">
    <source>
        <dbReference type="EMBL" id="QQD18829.1"/>
    </source>
</evidence>
<keyword evidence="2 3" id="KW-0732">Signal</keyword>
<feature type="chain" id="PRO_5032881609" evidence="3">
    <location>
        <begin position="27"/>
        <end position="417"/>
    </location>
</feature>
<dbReference type="InterPro" id="IPR038352">
    <property type="entry name" value="Imelysin_sf"/>
</dbReference>
<dbReference type="GO" id="GO:0030313">
    <property type="term" value="C:cell envelope"/>
    <property type="evidence" value="ECO:0007669"/>
    <property type="project" value="UniProtKB-SubCell"/>
</dbReference>
<dbReference type="Proteomes" id="UP000596063">
    <property type="component" value="Chromosome"/>
</dbReference>
<dbReference type="InterPro" id="IPR034984">
    <property type="entry name" value="Imelysin-like_IPPA"/>
</dbReference>
<sequence length="417" mass="43880">MTFKPRHLLGRLAGITALTLSLSACVDDGGNGSSAVNADNFDFVRMLANYADNLIIPNYQHAAEVSADLSGDSGAIASYCSAIGSGEEDNALAVAQQQWRDTMDAWQATELHQVGPVLDNSGALRNRVLSFSRGAPLSTCGVDQAVVLAADNDNFNLGSRAANQRGLGAVEYLLFSDDLSHTCPSQIQETADWDQRPEQERKTLRCNYAQKLADDINAAATTLADAWTIGAGNYRSTFIDPANAGDSVKALSDALFFLDTEVKDAKLGIPLGISASCSQPACPEVAESRFAQYSLSNIENNLNAFAALLTGGSGLGFDDIIAQAGVPSVTELMQSNTAAALAEIDAMTTTLSEQAKGITDGADESTCATAADSPDGDRTIPACNLYGYIRRVTDTLKVGFVAAVDVDLPDRAQADND</sequence>
<feature type="signal peptide" evidence="3">
    <location>
        <begin position="1"/>
        <end position="26"/>
    </location>
</feature>
<organism evidence="5 6">
    <name type="scientific">Spongiibacter nanhainus</name>
    <dbReference type="NCBI Taxonomy" id="2794344"/>
    <lineage>
        <taxon>Bacteria</taxon>
        <taxon>Pseudomonadati</taxon>
        <taxon>Pseudomonadota</taxon>
        <taxon>Gammaproteobacteria</taxon>
        <taxon>Cellvibrionales</taxon>
        <taxon>Spongiibacteraceae</taxon>
        <taxon>Spongiibacter</taxon>
    </lineage>
</organism>
<evidence type="ECO:0000256" key="3">
    <source>
        <dbReference type="SAM" id="SignalP"/>
    </source>
</evidence>
<gene>
    <name evidence="5" type="ORF">I6N98_02900</name>
</gene>
<dbReference type="KEGG" id="snan:I6N98_02900"/>
<dbReference type="CDD" id="cd14659">
    <property type="entry name" value="Imelysin-like_IPPA"/>
    <property type="match status" value="1"/>
</dbReference>
<comment type="subcellular location">
    <subcellularLocation>
        <location evidence="1">Cell envelope</location>
    </subcellularLocation>
</comment>
<proteinExistence type="predicted"/>
<feature type="domain" description="Imelysin-like" evidence="4">
    <location>
        <begin position="55"/>
        <end position="355"/>
    </location>
</feature>
<dbReference type="RefSeq" id="WP_198570315.1">
    <property type="nucleotide sequence ID" value="NZ_CP066167.1"/>
</dbReference>
<dbReference type="InterPro" id="IPR018976">
    <property type="entry name" value="Imelysin-like"/>
</dbReference>
<evidence type="ECO:0000259" key="4">
    <source>
        <dbReference type="Pfam" id="PF09375"/>
    </source>
</evidence>
<dbReference type="PROSITE" id="PS51257">
    <property type="entry name" value="PROKAR_LIPOPROTEIN"/>
    <property type="match status" value="1"/>
</dbReference>
<dbReference type="Pfam" id="PF09375">
    <property type="entry name" value="Peptidase_M75"/>
    <property type="match status" value="1"/>
</dbReference>